<dbReference type="Gene3D" id="2.60.40.10">
    <property type="entry name" value="Immunoglobulins"/>
    <property type="match status" value="1"/>
</dbReference>
<dbReference type="EMBL" id="JACHIG010000006">
    <property type="protein sequence ID" value="MBB5033546.1"/>
    <property type="molecule type" value="Genomic_DNA"/>
</dbReference>
<keyword evidence="1" id="KW-1133">Transmembrane helix</keyword>
<dbReference type="Gene3D" id="3.40.50.880">
    <property type="match status" value="1"/>
</dbReference>
<evidence type="ECO:0000256" key="1">
    <source>
        <dbReference type="SAM" id="Phobius"/>
    </source>
</evidence>
<dbReference type="Pfam" id="PF07584">
    <property type="entry name" value="BatA"/>
    <property type="match status" value="1"/>
</dbReference>
<comment type="caution">
    <text evidence="5">The sequence shown here is derived from an EMBL/GenBank/DDBJ whole genome shotgun (WGS) entry which is preliminary data.</text>
</comment>
<evidence type="ECO:0000259" key="3">
    <source>
        <dbReference type="Pfam" id="PF07705"/>
    </source>
</evidence>
<dbReference type="InterPro" id="IPR011635">
    <property type="entry name" value="CARDB"/>
</dbReference>
<dbReference type="InterPro" id="IPR036465">
    <property type="entry name" value="vWFA_dom_sf"/>
</dbReference>
<proteinExistence type="predicted"/>
<dbReference type="SUPFAM" id="SSF52317">
    <property type="entry name" value="Class I glutamine amidotransferase-like"/>
    <property type="match status" value="1"/>
</dbReference>
<feature type="domain" description="VWFA" evidence="4">
    <location>
        <begin position="91"/>
        <end position="202"/>
    </location>
</feature>
<dbReference type="InterPro" id="IPR029062">
    <property type="entry name" value="Class_I_gatase-like"/>
</dbReference>
<dbReference type="InterPro" id="IPR013783">
    <property type="entry name" value="Ig-like_fold"/>
</dbReference>
<gene>
    <name evidence="5" type="ORF">HNQ65_003134</name>
</gene>
<keyword evidence="1" id="KW-0472">Membrane</keyword>
<keyword evidence="1" id="KW-0812">Transmembrane</keyword>
<dbReference type="SUPFAM" id="SSF53300">
    <property type="entry name" value="vWA-like"/>
    <property type="match status" value="1"/>
</dbReference>
<feature type="domain" description="CARDB" evidence="3">
    <location>
        <begin position="252"/>
        <end position="326"/>
    </location>
</feature>
<dbReference type="NCBIfam" id="TIGR02226">
    <property type="entry name" value="two_anch"/>
    <property type="match status" value="1"/>
</dbReference>
<name>A0A7W8DL67_9BACT</name>
<dbReference type="Proteomes" id="UP000590740">
    <property type="component" value="Unassembled WGS sequence"/>
</dbReference>
<dbReference type="RefSeq" id="WP_184340469.1">
    <property type="nucleotide sequence ID" value="NZ_JACHIG010000006.1"/>
</dbReference>
<evidence type="ECO:0000313" key="5">
    <source>
        <dbReference type="EMBL" id="MBB5033546.1"/>
    </source>
</evidence>
<evidence type="ECO:0000259" key="2">
    <source>
        <dbReference type="Pfam" id="PF07584"/>
    </source>
</evidence>
<dbReference type="InterPro" id="IPR002035">
    <property type="entry name" value="VWF_A"/>
</dbReference>
<feature type="transmembrane region" description="Helical" evidence="1">
    <location>
        <begin position="6"/>
        <end position="24"/>
    </location>
</feature>
<evidence type="ECO:0000259" key="4">
    <source>
        <dbReference type="Pfam" id="PF13519"/>
    </source>
</evidence>
<dbReference type="InterPro" id="IPR024163">
    <property type="entry name" value="Aerotolerance_reg_N"/>
</dbReference>
<sequence length="718" mass="78581">MSFLNIALLAGALAFLVPLLIHLLNKRKVVTVRWGAMHLLHEVIRQRKRKMKIEQLLLLIVRVAIPIVLALCLARPVLTALRSLGMGSSSLIVLLDDSLSMRAPAAQTSLPGGTVTEQARQDIQAILADLPKGSSAQVLLSGGTPRKLLDQATTDLDLVPKQLGDVPSMSGPLAANDAFQAAGAALKDSPNAAREVVIVSDFQAADWKAVAEGAALPALESLSKQEPKPQITFYRVGSDLAENLSIASADISALVAAESQPIGLRVRIKNHGRRAWQDVAVHLEADGTRLRTARVSLAPEGEAVLSFTHAFDKVGDHSLSVRLEGDTFADDNAFHSIVQVRNQLNVLLMDGSPGREPLTGSADFLEIALTPHTAAAASLKDLIRTKKIDLRKIRNEDLRQQEVIIMADVQRLPGHIQNELDKFVKDGGGLLVFAGPECDLDWYNREFYRKGEGLYPAAIKGQARVDADSPPAHILMQRFTHPSVLYFNDTRSGRLQEAEFRHWFDFATLDDRTQRILNLDRNVPLMVEKKHGRGRVVAVASTANAEWTNLPLQPFFVPLMQRLTTYLATEGTAPAWQLVGSSIRLPLEKAEQGAEFILRGPTGQTQTLKAAKEADSVFLQSPVITQPGIFQLQKEGTEKTVLLAFNVDGAESDLKALPATDIQKIAERHEAAYAGTLPAYQSLDRSRRHGTELWQPLLITLLLLLFAEVLLQQHIARG</sequence>
<dbReference type="Pfam" id="PF13519">
    <property type="entry name" value="VWA_2"/>
    <property type="match status" value="1"/>
</dbReference>
<dbReference type="PANTHER" id="PTHR37464:SF1">
    <property type="entry name" value="BLL2463 PROTEIN"/>
    <property type="match status" value="1"/>
</dbReference>
<dbReference type="InterPro" id="IPR011933">
    <property type="entry name" value="Double_TM_dom"/>
</dbReference>
<dbReference type="AlphaFoldDB" id="A0A7W8DL67"/>
<evidence type="ECO:0000313" key="6">
    <source>
        <dbReference type="Proteomes" id="UP000590740"/>
    </source>
</evidence>
<organism evidence="5 6">
    <name type="scientific">Prosthecobacter vanneervenii</name>
    <dbReference type="NCBI Taxonomy" id="48466"/>
    <lineage>
        <taxon>Bacteria</taxon>
        <taxon>Pseudomonadati</taxon>
        <taxon>Verrucomicrobiota</taxon>
        <taxon>Verrucomicrobiia</taxon>
        <taxon>Verrucomicrobiales</taxon>
        <taxon>Verrucomicrobiaceae</taxon>
        <taxon>Prosthecobacter</taxon>
    </lineage>
</organism>
<accession>A0A7W8DL67</accession>
<feature type="domain" description="Aerotolerance regulator N-terminal" evidence="2">
    <location>
        <begin position="1"/>
        <end position="76"/>
    </location>
</feature>
<dbReference type="PANTHER" id="PTHR37464">
    <property type="entry name" value="BLL2463 PROTEIN"/>
    <property type="match status" value="1"/>
</dbReference>
<reference evidence="5 6" key="1">
    <citation type="submission" date="2020-08" db="EMBL/GenBank/DDBJ databases">
        <title>Genomic Encyclopedia of Type Strains, Phase IV (KMG-IV): sequencing the most valuable type-strain genomes for metagenomic binning, comparative biology and taxonomic classification.</title>
        <authorList>
            <person name="Goeker M."/>
        </authorList>
    </citation>
    <scope>NUCLEOTIDE SEQUENCE [LARGE SCALE GENOMIC DNA]</scope>
    <source>
        <strain evidence="5 6">DSM 12252</strain>
    </source>
</reference>
<feature type="transmembrane region" description="Helical" evidence="1">
    <location>
        <begin position="56"/>
        <end position="78"/>
    </location>
</feature>
<protein>
    <recommendedName>
        <fullName evidence="7">Aerotolerance regulator N-terminal domain-containing protein</fullName>
    </recommendedName>
</protein>
<evidence type="ECO:0008006" key="7">
    <source>
        <dbReference type="Google" id="ProtNLM"/>
    </source>
</evidence>
<dbReference type="Pfam" id="PF07705">
    <property type="entry name" value="CARDB"/>
    <property type="match status" value="1"/>
</dbReference>
<keyword evidence="6" id="KW-1185">Reference proteome</keyword>